<dbReference type="RefSeq" id="WP_117452942.1">
    <property type="nucleotide sequence ID" value="NZ_CP060636.1"/>
</dbReference>
<dbReference type="AlphaFoldDB" id="A0A7G9GNY0"/>
<evidence type="ECO:0000313" key="2">
    <source>
        <dbReference type="EMBL" id="QNM12512.1"/>
    </source>
</evidence>
<feature type="domain" description="Neutral/alkaline non-lysosomal ceramidase N-terminal" evidence="1">
    <location>
        <begin position="6"/>
        <end position="214"/>
    </location>
</feature>
<dbReference type="Pfam" id="PF04734">
    <property type="entry name" value="Ceramidase_alk"/>
    <property type="match status" value="1"/>
</dbReference>
<dbReference type="Proteomes" id="UP000515856">
    <property type="component" value="Chromosome"/>
</dbReference>
<protein>
    <submittedName>
        <fullName evidence="2">Neutral/alkaline non-lysosomal ceramidase N-terminal domain-containing protein</fullName>
    </submittedName>
</protein>
<dbReference type="KEGG" id="ehn:H9Q80_00720"/>
<name>A0A7G9GNY0_9FIRM</name>
<keyword evidence="3" id="KW-1185">Reference proteome</keyword>
<gene>
    <name evidence="2" type="ORF">H9Q80_00720</name>
</gene>
<organism evidence="2 3">
    <name type="scientific">[Eubacterium] hominis</name>
    <dbReference type="NCBI Taxonomy" id="2764325"/>
    <lineage>
        <taxon>Bacteria</taxon>
        <taxon>Bacillati</taxon>
        <taxon>Bacillota</taxon>
        <taxon>Erysipelotrichia</taxon>
        <taxon>Erysipelotrichales</taxon>
        <taxon>Erysipelotrichaceae</taxon>
        <taxon>Amedibacillus</taxon>
    </lineage>
</organism>
<evidence type="ECO:0000313" key="3">
    <source>
        <dbReference type="Proteomes" id="UP000515856"/>
    </source>
</evidence>
<dbReference type="EMBL" id="CP060636">
    <property type="protein sequence ID" value="QNM12512.1"/>
    <property type="molecule type" value="Genomic_DNA"/>
</dbReference>
<evidence type="ECO:0000259" key="1">
    <source>
        <dbReference type="Pfam" id="PF04734"/>
    </source>
</evidence>
<dbReference type="InterPro" id="IPR031329">
    <property type="entry name" value="NEUT/ALK_ceramidase_N"/>
</dbReference>
<reference evidence="2 3" key="1">
    <citation type="submission" date="2020-08" db="EMBL/GenBank/DDBJ databases">
        <authorList>
            <person name="Liu C."/>
            <person name="Sun Q."/>
        </authorList>
    </citation>
    <scope>NUCLEOTIDE SEQUENCE [LARGE SCALE GENOMIC DNA]</scope>
    <source>
        <strain evidence="2 3">NSJ-61</strain>
    </source>
</reference>
<proteinExistence type="predicted"/>
<accession>A0A7G9GNY0</accession>
<sequence>MIAGFAKAIITPSLQLPMAGYIGLRKSDGILDNLHVRCIYLKEKEEVFLFQYDLLYVDGVMVNKLIKRLQKQYSIKKHQVIVNAIHTHSGPAQILEKSGWNQRLDYIDGDYDEALVDMLVEKAIQAASEAYQTKEEAVLYFSKDHFRDIGTNRNQKDKAIDDTLSVLKIRNQSGCQAIIFSYACHPTIMHEENTKYSCDLLGPAFEMLEKQVSLAMFYNGACGDVSTRFTKNGSGIQEVKRLGALLAQHILEVMNKNEMQVNDLKISSFTYTCKARTYISQEDLQVLWNKQQRNSREKELYDLYEKMRYYCENKQLSLPVHMMQFDTICYVYVPVELFSSLALYLKSLLSNEIILVSYAMDYFSYMPDQAAYDENPIAFEAVISPFAKGCGEHFMDCIVSHIKKDHF</sequence>